<proteinExistence type="predicted"/>
<evidence type="ECO:0000313" key="3">
    <source>
        <dbReference type="Proteomes" id="UP000739538"/>
    </source>
</evidence>
<dbReference type="InterPro" id="IPR003251">
    <property type="entry name" value="Rr_diiron-bd_dom"/>
</dbReference>
<dbReference type="GO" id="GO:0016491">
    <property type="term" value="F:oxidoreductase activity"/>
    <property type="evidence" value="ECO:0007669"/>
    <property type="project" value="InterPro"/>
</dbReference>
<name>A0A956SG25_UNCEI</name>
<accession>A0A956SG25</accession>
<dbReference type="Proteomes" id="UP000739538">
    <property type="component" value="Unassembled WGS sequence"/>
</dbReference>
<protein>
    <submittedName>
        <fullName evidence="2">Ferritin family protein</fullName>
    </submittedName>
</protein>
<comment type="caution">
    <text evidence="2">The sequence shown here is derived from an EMBL/GenBank/DDBJ whole genome shotgun (WGS) entry which is preliminary data.</text>
</comment>
<feature type="domain" description="Rubrerythrin diiron-binding" evidence="1">
    <location>
        <begin position="14"/>
        <end position="150"/>
    </location>
</feature>
<dbReference type="GO" id="GO:0046872">
    <property type="term" value="F:metal ion binding"/>
    <property type="evidence" value="ECO:0007669"/>
    <property type="project" value="InterPro"/>
</dbReference>
<dbReference type="Pfam" id="PF02915">
    <property type="entry name" value="Rubrerythrin"/>
    <property type="match status" value="1"/>
</dbReference>
<dbReference type="InterPro" id="IPR009078">
    <property type="entry name" value="Ferritin-like_SF"/>
</dbReference>
<dbReference type="AlphaFoldDB" id="A0A956SG25"/>
<reference evidence="2" key="2">
    <citation type="journal article" date="2021" name="Microbiome">
        <title>Successional dynamics and alternative stable states in a saline activated sludge microbial community over 9 years.</title>
        <authorList>
            <person name="Wang Y."/>
            <person name="Ye J."/>
            <person name="Ju F."/>
            <person name="Liu L."/>
            <person name="Boyd J.A."/>
            <person name="Deng Y."/>
            <person name="Parks D.H."/>
            <person name="Jiang X."/>
            <person name="Yin X."/>
            <person name="Woodcroft B.J."/>
            <person name="Tyson G.W."/>
            <person name="Hugenholtz P."/>
            <person name="Polz M.F."/>
            <person name="Zhang T."/>
        </authorList>
    </citation>
    <scope>NUCLEOTIDE SEQUENCE</scope>
    <source>
        <strain evidence="2">HKST-UBA02</strain>
    </source>
</reference>
<reference evidence="2" key="1">
    <citation type="submission" date="2020-04" db="EMBL/GenBank/DDBJ databases">
        <authorList>
            <person name="Zhang T."/>
        </authorList>
    </citation>
    <scope>NUCLEOTIDE SEQUENCE</scope>
    <source>
        <strain evidence="2">HKST-UBA02</strain>
    </source>
</reference>
<organism evidence="2 3">
    <name type="scientific">Eiseniibacteriota bacterium</name>
    <dbReference type="NCBI Taxonomy" id="2212470"/>
    <lineage>
        <taxon>Bacteria</taxon>
        <taxon>Candidatus Eiseniibacteriota</taxon>
    </lineage>
</organism>
<dbReference type="EMBL" id="JAGQHS010000143">
    <property type="protein sequence ID" value="MCA9758104.1"/>
    <property type="molecule type" value="Genomic_DNA"/>
</dbReference>
<gene>
    <name evidence="2" type="ORF">KDA27_20085</name>
</gene>
<dbReference type="SUPFAM" id="SSF47240">
    <property type="entry name" value="Ferritin-like"/>
    <property type="match status" value="1"/>
</dbReference>
<dbReference type="Gene3D" id="1.20.1260.10">
    <property type="match status" value="1"/>
</dbReference>
<evidence type="ECO:0000259" key="1">
    <source>
        <dbReference type="Pfam" id="PF02915"/>
    </source>
</evidence>
<evidence type="ECO:0000313" key="2">
    <source>
        <dbReference type="EMBL" id="MCA9758104.1"/>
    </source>
</evidence>
<dbReference type="CDD" id="cd01045">
    <property type="entry name" value="Ferritin_like_AB"/>
    <property type="match status" value="1"/>
</dbReference>
<dbReference type="InterPro" id="IPR012347">
    <property type="entry name" value="Ferritin-like"/>
</dbReference>
<sequence>MPANIDFAKLDLMDALDLAILIEVEAYQRYKMFTAQLGHRAPGDASSVFASMAENEAKHGQELADRRKALFGDAPVRVSRDDIFDVEAPDQGAPHATMSALQAYQVALSSEQKAHDFYDQALPYVTNPEIRELFTELREEEVEHVELVQKCIANLPPGSDVEWEDDDDELPAL</sequence>